<proteinExistence type="predicted"/>
<dbReference type="InterPro" id="IPR014202">
    <property type="entry name" value="Spore_II_R"/>
</dbReference>
<dbReference type="Pfam" id="PF09551">
    <property type="entry name" value="Spore_II_R"/>
    <property type="match status" value="1"/>
</dbReference>
<organism evidence="2 3">
    <name type="scientific">Polycladomyces abyssicola</name>
    <dbReference type="NCBI Taxonomy" id="1125966"/>
    <lineage>
        <taxon>Bacteria</taxon>
        <taxon>Bacillati</taxon>
        <taxon>Bacillota</taxon>
        <taxon>Bacilli</taxon>
        <taxon>Bacillales</taxon>
        <taxon>Thermoactinomycetaceae</taxon>
        <taxon>Polycladomyces</taxon>
    </lineage>
</organism>
<keyword evidence="3" id="KW-1185">Reference proteome</keyword>
<evidence type="ECO:0000256" key="1">
    <source>
        <dbReference type="SAM" id="Phobius"/>
    </source>
</evidence>
<dbReference type="Proteomes" id="UP000677436">
    <property type="component" value="Chromosome"/>
</dbReference>
<dbReference type="RefSeq" id="WP_246512140.1">
    <property type="nucleotide sequence ID" value="NZ_AP024601.1"/>
</dbReference>
<evidence type="ECO:0000313" key="2">
    <source>
        <dbReference type="EMBL" id="BCU83277.1"/>
    </source>
</evidence>
<keyword evidence="1" id="KW-1133">Transmembrane helix</keyword>
<dbReference type="NCBIfam" id="TIGR02837">
    <property type="entry name" value="spore_II_R"/>
    <property type="match status" value="1"/>
</dbReference>
<reference evidence="2" key="2">
    <citation type="journal article" date="2021" name="Microbiol. Resour. Announc.">
        <title>Complete Genome Sequence of Polycladomyces abyssicola JIR-001T, Isolated from Hemipelagic Sediment in Deep Seawater.</title>
        <authorList>
            <person name="Tsubouchi T."/>
            <person name="Kaneko Y."/>
        </authorList>
    </citation>
    <scope>NUCLEOTIDE SEQUENCE</scope>
    <source>
        <strain evidence="2">JIR-001</strain>
    </source>
</reference>
<evidence type="ECO:0000313" key="3">
    <source>
        <dbReference type="Proteomes" id="UP000677436"/>
    </source>
</evidence>
<protein>
    <submittedName>
        <fullName evidence="2">Stage II sporulation protein R</fullName>
    </submittedName>
</protein>
<sequence>MPFLRTYGWILAIMVFCTWGWLWMGDKVSDGAVMSVAAQSTPSLEGEKKPEIPKQAIRLRILANSNSAQDQWLKRQVRDAVIAEIETWAKRPRNMVEARQAIRSRLPLFQSIAERTVRQHGYTYPVKVDFGLVPFPTKLYGDEVYPAGQYEALRITIGKGQGDNWWCVLFPPLCFVDMSNGDAVPQTKERRLSAMGANEALAAPAQESSEPEEKPVQVRSFLWDSLKDFFSGLWDAEQ</sequence>
<keyword evidence="1" id="KW-0812">Transmembrane</keyword>
<gene>
    <name evidence="2" type="primary">spoIIR</name>
    <name evidence="2" type="ORF">JIR001_30600</name>
</gene>
<accession>A0A8D5UH19</accession>
<dbReference type="KEGG" id="pabs:JIR001_30600"/>
<keyword evidence="1" id="KW-0472">Membrane</keyword>
<dbReference type="EMBL" id="AP024601">
    <property type="protein sequence ID" value="BCU83277.1"/>
    <property type="molecule type" value="Genomic_DNA"/>
</dbReference>
<dbReference type="AlphaFoldDB" id="A0A8D5UH19"/>
<reference evidence="2" key="1">
    <citation type="journal article" date="2013" name="Int. J. Syst. Evol. Microbiol.">
        <title>Polycladomyces abyssicola gen. nov., sp. nov., a thermophilic filamentous bacterium isolated from hemipelagic sediment.</title>
        <authorList>
            <person name="Tsubouchi T."/>
            <person name="Shimane Y."/>
            <person name="Mori K."/>
            <person name="Usui K."/>
            <person name="Hiraki T."/>
            <person name="Tame A."/>
            <person name="Uematsu K."/>
            <person name="Maruyama T."/>
            <person name="Hatada Y."/>
        </authorList>
    </citation>
    <scope>NUCLEOTIDE SEQUENCE</scope>
    <source>
        <strain evidence="2">JIR-001</strain>
    </source>
</reference>
<name>A0A8D5UH19_9BACL</name>
<feature type="transmembrane region" description="Helical" evidence="1">
    <location>
        <begin position="6"/>
        <end position="24"/>
    </location>
</feature>